<accession>A0A9W4U0L5</accession>
<sequence length="138" mass="15211">MHAKRTHTLYNHQRTKTNPLGYRLATAGAIETGRLTRPDGGVLRWVTCGSRRGARREAFSRSSSFVSGLVLEVVGLGGGSVIQSFSQSGRRRAYSCACCMLHDDGHCTTVGRPLHERYATCYAVLSFFFNSSLFCSRT</sequence>
<reference evidence="1" key="1">
    <citation type="submission" date="2023-01" db="EMBL/GenBank/DDBJ databases">
        <authorList>
            <person name="Van Ghelder C."/>
            <person name="Rancurel C."/>
        </authorList>
    </citation>
    <scope>NUCLEOTIDE SEQUENCE</scope>
    <source>
        <strain evidence="1">CNCM I-4278</strain>
    </source>
</reference>
<comment type="caution">
    <text evidence="1">The sequence shown here is derived from an EMBL/GenBank/DDBJ whole genome shotgun (WGS) entry which is preliminary data.</text>
</comment>
<keyword evidence="2" id="KW-1185">Reference proteome</keyword>
<proteinExistence type="predicted"/>
<name>A0A9W4U0L5_9PLEO</name>
<protein>
    <submittedName>
        <fullName evidence="1">Uncharacterized protein</fullName>
    </submittedName>
</protein>
<dbReference type="AlphaFoldDB" id="A0A9W4U0L5"/>
<dbReference type="EMBL" id="CAOQHR010000001">
    <property type="protein sequence ID" value="CAI6231948.1"/>
    <property type="molecule type" value="Genomic_DNA"/>
</dbReference>
<dbReference type="Proteomes" id="UP001152607">
    <property type="component" value="Unassembled WGS sequence"/>
</dbReference>
<gene>
    <name evidence="1" type="ORF">PDIGIT_LOCUS250</name>
</gene>
<organism evidence="1 2">
    <name type="scientific">Periconia digitata</name>
    <dbReference type="NCBI Taxonomy" id="1303443"/>
    <lineage>
        <taxon>Eukaryota</taxon>
        <taxon>Fungi</taxon>
        <taxon>Dikarya</taxon>
        <taxon>Ascomycota</taxon>
        <taxon>Pezizomycotina</taxon>
        <taxon>Dothideomycetes</taxon>
        <taxon>Pleosporomycetidae</taxon>
        <taxon>Pleosporales</taxon>
        <taxon>Massarineae</taxon>
        <taxon>Periconiaceae</taxon>
        <taxon>Periconia</taxon>
    </lineage>
</organism>
<evidence type="ECO:0000313" key="1">
    <source>
        <dbReference type="EMBL" id="CAI6231948.1"/>
    </source>
</evidence>
<evidence type="ECO:0000313" key="2">
    <source>
        <dbReference type="Proteomes" id="UP001152607"/>
    </source>
</evidence>